<dbReference type="AlphaFoldDB" id="A0A428IUA5"/>
<accession>A0A428IUA5</accession>
<name>A0A428IUA5_STROR</name>
<dbReference type="RefSeq" id="WP_125458408.1">
    <property type="nucleotide sequence ID" value="NZ_RMVN01000008.1"/>
</dbReference>
<protein>
    <submittedName>
        <fullName evidence="1">Uncharacterized protein</fullName>
    </submittedName>
</protein>
<evidence type="ECO:0000313" key="2">
    <source>
        <dbReference type="Proteomes" id="UP000269220"/>
    </source>
</evidence>
<organism evidence="1 2">
    <name type="scientific">Streptococcus oralis</name>
    <dbReference type="NCBI Taxonomy" id="1303"/>
    <lineage>
        <taxon>Bacteria</taxon>
        <taxon>Bacillati</taxon>
        <taxon>Bacillota</taxon>
        <taxon>Bacilli</taxon>
        <taxon>Lactobacillales</taxon>
        <taxon>Streptococcaceae</taxon>
        <taxon>Streptococcus</taxon>
    </lineage>
</organism>
<gene>
    <name evidence="1" type="ORF">D8800_06775</name>
</gene>
<comment type="caution">
    <text evidence="1">The sequence shown here is derived from an EMBL/GenBank/DDBJ whole genome shotgun (WGS) entry which is preliminary data.</text>
</comment>
<sequence>MFKAIRTIKKIKQLQKEMHAFSLAFLALQDMGLMPETERSKAKAQVIHDVSHMIKDVLDGKSVDEAVKRLNSEVKIEEVEKEDDSSRD</sequence>
<dbReference type="Proteomes" id="UP000269220">
    <property type="component" value="Unassembled WGS sequence"/>
</dbReference>
<evidence type="ECO:0000313" key="1">
    <source>
        <dbReference type="EMBL" id="RSK21222.1"/>
    </source>
</evidence>
<dbReference type="EMBL" id="RMVN01000008">
    <property type="protein sequence ID" value="RSK21222.1"/>
    <property type="molecule type" value="Genomic_DNA"/>
</dbReference>
<proteinExistence type="predicted"/>
<reference evidence="1 2" key="1">
    <citation type="submission" date="2018-11" db="EMBL/GenBank/DDBJ databases">
        <title>Species Designations Belie Phenotypic and Genotypic Heterogeneity in Oral Streptococci.</title>
        <authorList>
            <person name="Velsko I."/>
        </authorList>
    </citation>
    <scope>NUCLEOTIDE SEQUENCE [LARGE SCALE GENOMIC DNA]</scope>
    <source>
        <strain evidence="1 2">BCC05</strain>
    </source>
</reference>